<proteinExistence type="inferred from homology"/>
<dbReference type="InterPro" id="IPR042105">
    <property type="entry name" value="Ribosomal_bL31_sf"/>
</dbReference>
<evidence type="ECO:0000256" key="1">
    <source>
        <dbReference type="ARBA" id="ARBA00022980"/>
    </source>
</evidence>
<comment type="subunit">
    <text evidence="3">Part of the 50S ribosomal subunit.</text>
</comment>
<organism evidence="4 5">
    <name type="scientific">Streptomyces iconiensis</name>
    <dbReference type="NCBI Taxonomy" id="1384038"/>
    <lineage>
        <taxon>Bacteria</taxon>
        <taxon>Bacillati</taxon>
        <taxon>Actinomycetota</taxon>
        <taxon>Actinomycetes</taxon>
        <taxon>Kitasatosporales</taxon>
        <taxon>Streptomycetaceae</taxon>
        <taxon>Streptomyces</taxon>
    </lineage>
</organism>
<dbReference type="Proteomes" id="UP001214441">
    <property type="component" value="Unassembled WGS sequence"/>
</dbReference>
<comment type="caution">
    <text evidence="4">The sequence shown here is derived from an EMBL/GenBank/DDBJ whole genome shotgun (WGS) entry which is preliminary data.</text>
</comment>
<dbReference type="InterPro" id="IPR027493">
    <property type="entry name" value="Ribosomal_bL31_B"/>
</dbReference>
<reference evidence="4 5" key="1">
    <citation type="submission" date="2023-05" db="EMBL/GenBank/DDBJ databases">
        <title>Streptantibioticus silvisoli sp. nov., acidotolerant actinomycetes 1 from pine litter.</title>
        <authorList>
            <person name="Swiecimska M."/>
            <person name="Golinska P."/>
            <person name="Sangal V."/>
            <person name="Wachnowicz B."/>
            <person name="Goodfellow M."/>
        </authorList>
    </citation>
    <scope>NUCLEOTIDE SEQUENCE [LARGE SCALE GENOMIC DNA]</scope>
    <source>
        <strain evidence="4 5">DSM 42109</strain>
    </source>
</reference>
<evidence type="ECO:0000256" key="2">
    <source>
        <dbReference type="ARBA" id="ARBA00023274"/>
    </source>
</evidence>
<dbReference type="SUPFAM" id="SSF143800">
    <property type="entry name" value="L28p-like"/>
    <property type="match status" value="1"/>
</dbReference>
<dbReference type="Pfam" id="PF01197">
    <property type="entry name" value="Ribosomal_L31"/>
    <property type="match status" value="1"/>
</dbReference>
<dbReference type="PANTHER" id="PTHR33280">
    <property type="entry name" value="50S RIBOSOMAL PROTEIN L31, CHLOROPLASTIC"/>
    <property type="match status" value="1"/>
</dbReference>
<comment type="similarity">
    <text evidence="3">Belongs to the bacterial ribosomal protein bL31 family. Type B subfamily.</text>
</comment>
<keyword evidence="1 3" id="KW-0689">Ribosomal protein</keyword>
<dbReference type="EMBL" id="JANCPR020000007">
    <property type="protein sequence ID" value="MDJ1132171.1"/>
    <property type="molecule type" value="Genomic_DNA"/>
</dbReference>
<dbReference type="PROSITE" id="PS01143">
    <property type="entry name" value="RIBOSOMAL_L31"/>
    <property type="match status" value="1"/>
</dbReference>
<dbReference type="GO" id="GO:0005840">
    <property type="term" value="C:ribosome"/>
    <property type="evidence" value="ECO:0007669"/>
    <property type="project" value="UniProtKB-KW"/>
</dbReference>
<accession>A0ABT6ZSY8</accession>
<dbReference type="RefSeq" id="WP_274042484.1">
    <property type="nucleotide sequence ID" value="NZ_JANCPR020000007.1"/>
</dbReference>
<evidence type="ECO:0000313" key="4">
    <source>
        <dbReference type="EMBL" id="MDJ1132171.1"/>
    </source>
</evidence>
<dbReference type="InterPro" id="IPR002150">
    <property type="entry name" value="Ribosomal_bL31"/>
</dbReference>
<dbReference type="HAMAP" id="MF_00502">
    <property type="entry name" value="Ribosomal_bL31_2"/>
    <property type="match status" value="1"/>
</dbReference>
<sequence length="84" mass="9624">MKPGIHPAYRPVVFRDRAAEHAFLTRSTRTSDKTVIWEDGNSYPVIDVEISAKSHPFYTGTIRVLDTAGRVERFERRYGRGGTR</sequence>
<gene>
    <name evidence="3" type="primary">rpmE2</name>
    <name evidence="4" type="ORF">NMN56_009455</name>
</gene>
<dbReference type="InterPro" id="IPR034704">
    <property type="entry name" value="Ribosomal_bL28/bL31-like_sf"/>
</dbReference>
<name>A0ABT6ZSY8_9ACTN</name>
<protein>
    <recommendedName>
        <fullName evidence="3">Large ribosomal subunit protein bL31B</fullName>
    </recommendedName>
</protein>
<dbReference type="PANTHER" id="PTHR33280:SF1">
    <property type="entry name" value="LARGE RIBOSOMAL SUBUNIT PROTEIN BL31C"/>
    <property type="match status" value="1"/>
</dbReference>
<keyword evidence="5" id="KW-1185">Reference proteome</keyword>
<evidence type="ECO:0000313" key="5">
    <source>
        <dbReference type="Proteomes" id="UP001214441"/>
    </source>
</evidence>
<dbReference type="NCBIfam" id="NF002462">
    <property type="entry name" value="PRK01678.1"/>
    <property type="match status" value="1"/>
</dbReference>
<evidence type="ECO:0000256" key="3">
    <source>
        <dbReference type="HAMAP-Rule" id="MF_00502"/>
    </source>
</evidence>
<dbReference type="NCBIfam" id="TIGR00105">
    <property type="entry name" value="L31"/>
    <property type="match status" value="1"/>
</dbReference>
<keyword evidence="2 3" id="KW-0687">Ribonucleoprotein</keyword>
<dbReference type="Gene3D" id="4.10.830.30">
    <property type="entry name" value="Ribosomal protein L31"/>
    <property type="match status" value="1"/>
</dbReference>
<dbReference type="PRINTS" id="PR01249">
    <property type="entry name" value="RIBOSOMALL31"/>
</dbReference>